<dbReference type="GO" id="GO:0043565">
    <property type="term" value="F:sequence-specific DNA binding"/>
    <property type="evidence" value="ECO:0007669"/>
    <property type="project" value="InterPro"/>
</dbReference>
<evidence type="ECO:0000256" key="2">
    <source>
        <dbReference type="ARBA" id="ARBA00023125"/>
    </source>
</evidence>
<dbReference type="Gene3D" id="3.40.50.2300">
    <property type="match status" value="1"/>
</dbReference>
<evidence type="ECO:0000313" key="7">
    <source>
        <dbReference type="EMBL" id="WNQ09903.1"/>
    </source>
</evidence>
<dbReference type="CDD" id="cd17536">
    <property type="entry name" value="REC_YesN-like"/>
    <property type="match status" value="1"/>
</dbReference>
<dbReference type="PROSITE" id="PS50110">
    <property type="entry name" value="RESPONSE_REGULATORY"/>
    <property type="match status" value="1"/>
</dbReference>
<dbReference type="PROSITE" id="PS01124">
    <property type="entry name" value="HTH_ARAC_FAMILY_2"/>
    <property type="match status" value="1"/>
</dbReference>
<accession>A0AA96LB07</accession>
<proteinExistence type="predicted"/>
<dbReference type="SMART" id="SM00448">
    <property type="entry name" value="REC"/>
    <property type="match status" value="1"/>
</dbReference>
<evidence type="ECO:0000256" key="1">
    <source>
        <dbReference type="ARBA" id="ARBA00023015"/>
    </source>
</evidence>
<evidence type="ECO:0000313" key="8">
    <source>
        <dbReference type="Proteomes" id="UP001305702"/>
    </source>
</evidence>
<dbReference type="PANTHER" id="PTHR43280">
    <property type="entry name" value="ARAC-FAMILY TRANSCRIPTIONAL REGULATOR"/>
    <property type="match status" value="1"/>
</dbReference>
<name>A0AA96LB07_9BACL</name>
<dbReference type="PROSITE" id="PS00041">
    <property type="entry name" value="HTH_ARAC_FAMILY_1"/>
    <property type="match status" value="1"/>
</dbReference>
<dbReference type="PRINTS" id="PR00032">
    <property type="entry name" value="HTHARAC"/>
</dbReference>
<keyword evidence="4" id="KW-0597">Phosphoprotein</keyword>
<keyword evidence="2" id="KW-0238">DNA-binding</keyword>
<protein>
    <submittedName>
        <fullName evidence="7">Response regulator</fullName>
    </submittedName>
</protein>
<dbReference type="EMBL" id="CP130318">
    <property type="protein sequence ID" value="WNQ09903.1"/>
    <property type="molecule type" value="Genomic_DNA"/>
</dbReference>
<dbReference type="RefSeq" id="WP_315603676.1">
    <property type="nucleotide sequence ID" value="NZ_CP130318.1"/>
</dbReference>
<dbReference type="SUPFAM" id="SSF52172">
    <property type="entry name" value="CheY-like"/>
    <property type="match status" value="1"/>
</dbReference>
<evidence type="ECO:0000256" key="3">
    <source>
        <dbReference type="ARBA" id="ARBA00023163"/>
    </source>
</evidence>
<dbReference type="Proteomes" id="UP001305702">
    <property type="component" value="Chromosome"/>
</dbReference>
<dbReference type="PANTHER" id="PTHR43280:SF2">
    <property type="entry name" value="HTH-TYPE TRANSCRIPTIONAL REGULATOR EXSA"/>
    <property type="match status" value="1"/>
</dbReference>
<keyword evidence="8" id="KW-1185">Reference proteome</keyword>
<dbReference type="SMART" id="SM00342">
    <property type="entry name" value="HTH_ARAC"/>
    <property type="match status" value="1"/>
</dbReference>
<reference evidence="7 8" key="1">
    <citation type="submission" date="2022-02" db="EMBL/GenBank/DDBJ databases">
        <title>Paenibacillus sp. MBLB1776 Whole Genome Shotgun Sequencing.</title>
        <authorList>
            <person name="Hwang C.Y."/>
            <person name="Cho E.-S."/>
            <person name="Seo M.-J."/>
        </authorList>
    </citation>
    <scope>NUCLEOTIDE SEQUENCE [LARGE SCALE GENOMIC DNA]</scope>
    <source>
        <strain evidence="7 8">MBLB1776</strain>
    </source>
</reference>
<feature type="domain" description="HTH araC/xylS-type" evidence="5">
    <location>
        <begin position="243"/>
        <end position="341"/>
    </location>
</feature>
<dbReference type="InterPro" id="IPR018062">
    <property type="entry name" value="HTH_AraC-typ_CS"/>
</dbReference>
<dbReference type="SUPFAM" id="SSF46689">
    <property type="entry name" value="Homeodomain-like"/>
    <property type="match status" value="2"/>
</dbReference>
<dbReference type="InterPro" id="IPR001789">
    <property type="entry name" value="Sig_transdc_resp-reg_receiver"/>
</dbReference>
<organism evidence="7 8">
    <name type="scientific">Paenibacillus aurantius</name>
    <dbReference type="NCBI Taxonomy" id="2918900"/>
    <lineage>
        <taxon>Bacteria</taxon>
        <taxon>Bacillati</taxon>
        <taxon>Bacillota</taxon>
        <taxon>Bacilli</taxon>
        <taxon>Bacillales</taxon>
        <taxon>Paenibacillaceae</taxon>
        <taxon>Paenibacillus</taxon>
    </lineage>
</organism>
<dbReference type="InterPro" id="IPR020449">
    <property type="entry name" value="Tscrpt_reg_AraC-type_HTH"/>
</dbReference>
<dbReference type="InterPro" id="IPR011006">
    <property type="entry name" value="CheY-like_superfamily"/>
</dbReference>
<evidence type="ECO:0000259" key="6">
    <source>
        <dbReference type="PROSITE" id="PS50110"/>
    </source>
</evidence>
<feature type="modified residue" description="4-aspartylphosphate" evidence="4">
    <location>
        <position position="55"/>
    </location>
</feature>
<feature type="domain" description="Response regulatory" evidence="6">
    <location>
        <begin position="3"/>
        <end position="120"/>
    </location>
</feature>
<dbReference type="Gene3D" id="1.10.10.60">
    <property type="entry name" value="Homeodomain-like"/>
    <property type="match status" value="2"/>
</dbReference>
<keyword evidence="1" id="KW-0805">Transcription regulation</keyword>
<gene>
    <name evidence="7" type="ORF">MJA45_20085</name>
</gene>
<dbReference type="KEGG" id="paun:MJA45_20085"/>
<dbReference type="GO" id="GO:0003700">
    <property type="term" value="F:DNA-binding transcription factor activity"/>
    <property type="evidence" value="ECO:0007669"/>
    <property type="project" value="InterPro"/>
</dbReference>
<keyword evidence="3" id="KW-0804">Transcription</keyword>
<evidence type="ECO:0000259" key="5">
    <source>
        <dbReference type="PROSITE" id="PS01124"/>
    </source>
</evidence>
<sequence length="346" mass="40118">MYRVLIADDEPMIRQGLAKLIGERTDLVADIRTARNGQEALERISEDPPDFLFTDIRMPRMDGIELCRRLNGMESRMQMVVVSGYGDFDYAQQCMSFGVKEYLLKPVSREQVYLVLEKLAACRRREDQGSYLSITRVEEVAEQLEEAVWSLHRNMLAELLDGWESELMTYDWKPKQLEDLLGDLFRLLLKRLNARDVYPFEGKEVFGQGVGKEEGFPVFREAVLELLSILGAKRKGQAKDPVEEAKRYIESHLAQEVSLEEVAEMLGLNPSYFSQLFKHSTGETFVQYRIRRRMEKAKKLLQLPHYRITDITYEVGYSDHPHFTKTFKKYTGLSPSDYRQSLGMNG</sequence>
<dbReference type="GO" id="GO:0000160">
    <property type="term" value="P:phosphorelay signal transduction system"/>
    <property type="evidence" value="ECO:0007669"/>
    <property type="project" value="InterPro"/>
</dbReference>
<dbReference type="Pfam" id="PF00072">
    <property type="entry name" value="Response_reg"/>
    <property type="match status" value="1"/>
</dbReference>
<dbReference type="Pfam" id="PF12833">
    <property type="entry name" value="HTH_18"/>
    <property type="match status" value="1"/>
</dbReference>
<dbReference type="InterPro" id="IPR009057">
    <property type="entry name" value="Homeodomain-like_sf"/>
</dbReference>
<evidence type="ECO:0000256" key="4">
    <source>
        <dbReference type="PROSITE-ProRule" id="PRU00169"/>
    </source>
</evidence>
<dbReference type="AlphaFoldDB" id="A0AA96LB07"/>
<dbReference type="InterPro" id="IPR018060">
    <property type="entry name" value="HTH_AraC"/>
</dbReference>